<gene>
    <name evidence="4" type="ORF">BFC18_12535</name>
</gene>
<protein>
    <recommendedName>
        <fullName evidence="6">Serine hydrolase</fullName>
    </recommendedName>
</protein>
<evidence type="ECO:0000313" key="5">
    <source>
        <dbReference type="Proteomes" id="UP000175691"/>
    </source>
</evidence>
<evidence type="ECO:0000259" key="3">
    <source>
        <dbReference type="Pfam" id="PF11954"/>
    </source>
</evidence>
<keyword evidence="5" id="KW-1185">Reference proteome</keyword>
<dbReference type="Gene3D" id="2.40.128.600">
    <property type="match status" value="1"/>
</dbReference>
<dbReference type="InterPro" id="IPR050491">
    <property type="entry name" value="AmpC-like"/>
</dbReference>
<dbReference type="SUPFAM" id="SSF56601">
    <property type="entry name" value="beta-lactamase/transpeptidase-like"/>
    <property type="match status" value="1"/>
</dbReference>
<dbReference type="OrthoDB" id="119951at2"/>
<feature type="domain" description="Peptidase S12 Pab87-related C-terminal" evidence="3">
    <location>
        <begin position="428"/>
        <end position="509"/>
    </location>
</feature>
<dbReference type="PANTHER" id="PTHR46825">
    <property type="entry name" value="D-ALANYL-D-ALANINE-CARBOXYPEPTIDASE/ENDOPEPTIDASE AMPH"/>
    <property type="match status" value="1"/>
</dbReference>
<name>A0A1E7ZAM3_9ALTE</name>
<sequence>MRTLLPIGFSLAALMFALPVLADTRPVNQLPPQLSDLPATIDKSLKQFYTPGMSVGIIQDGKTVYLAGHGLRDVKNQLPVTPDTWFRLASTSKAFTAATVAQLVDEEKLNWHTPVTDVLPEFQMQDPWVTREMDVTDLLTHRSGLVSGAGDSMLWPEPSGFSRADIIHNLRYLTPDYSFRRHYSYSNVMYITAGEIVGKLTESSWEARLQERIFAPLDMECFGGDVPEHVLENRAISYGHNDERGIYQIPRNQIARQGIVSAAAGGVSCNASSMLKWLQMWLDGGKLPSGDALLSEAAYNTMLTAQTLLPIDETDEAWDNTHFKVYGLGWRLIDVYGHQVISHTGTLSGYQAYVAFVPELKLGVVLLNNGSNYGARGSIMQTILKAYMPNTGDKQDWIANYQTYQDKQEQKYLARHTVPRGNGDMLLEADAYSGVFEDAWFGTLTISESRHGLRIQSEKMPTLAGTLEPFEGHIWVIRWDNQNAGSDAFIRYEVNGAHQVMGFTLHPFSERESNNHEWRDMHFTKSLSE</sequence>
<dbReference type="RefSeq" id="WP_070125649.1">
    <property type="nucleotide sequence ID" value="NZ_MDHN01000028.1"/>
</dbReference>
<dbReference type="InterPro" id="IPR012338">
    <property type="entry name" value="Beta-lactam/transpept-like"/>
</dbReference>
<dbReference type="Gene3D" id="3.40.710.10">
    <property type="entry name" value="DD-peptidase/beta-lactamase superfamily"/>
    <property type="match status" value="1"/>
</dbReference>
<comment type="caution">
    <text evidence="4">The sequence shown here is derived from an EMBL/GenBank/DDBJ whole genome shotgun (WGS) entry which is preliminary data.</text>
</comment>
<dbReference type="Pfam" id="PF00144">
    <property type="entry name" value="Beta-lactamase"/>
    <property type="match status" value="1"/>
</dbReference>
<accession>A0A1E7ZAM3</accession>
<evidence type="ECO:0000313" key="4">
    <source>
        <dbReference type="EMBL" id="OFC70576.1"/>
    </source>
</evidence>
<dbReference type="PANTHER" id="PTHR46825:SF15">
    <property type="entry name" value="BETA-LACTAMASE-RELATED DOMAIN-CONTAINING PROTEIN"/>
    <property type="match status" value="1"/>
</dbReference>
<dbReference type="Proteomes" id="UP000175691">
    <property type="component" value="Unassembled WGS sequence"/>
</dbReference>
<evidence type="ECO:0000259" key="2">
    <source>
        <dbReference type="Pfam" id="PF00144"/>
    </source>
</evidence>
<dbReference type="InterPro" id="IPR001466">
    <property type="entry name" value="Beta-lactam-related"/>
</dbReference>
<dbReference type="EMBL" id="MDHN01000028">
    <property type="protein sequence ID" value="OFC70576.1"/>
    <property type="molecule type" value="Genomic_DNA"/>
</dbReference>
<keyword evidence="1" id="KW-0732">Signal</keyword>
<proteinExistence type="predicted"/>
<evidence type="ECO:0000256" key="1">
    <source>
        <dbReference type="SAM" id="SignalP"/>
    </source>
</evidence>
<dbReference type="Pfam" id="PF11954">
    <property type="entry name" value="DUF3471"/>
    <property type="match status" value="1"/>
</dbReference>
<dbReference type="STRING" id="1656094.BFC18_12535"/>
<organism evidence="4 5">
    <name type="scientific">Alteromonas confluentis</name>
    <dbReference type="NCBI Taxonomy" id="1656094"/>
    <lineage>
        <taxon>Bacteria</taxon>
        <taxon>Pseudomonadati</taxon>
        <taxon>Pseudomonadota</taxon>
        <taxon>Gammaproteobacteria</taxon>
        <taxon>Alteromonadales</taxon>
        <taxon>Alteromonadaceae</taxon>
        <taxon>Alteromonas/Salinimonas group</taxon>
        <taxon>Alteromonas</taxon>
    </lineage>
</organism>
<feature type="domain" description="Beta-lactamase-related" evidence="2">
    <location>
        <begin position="45"/>
        <end position="373"/>
    </location>
</feature>
<dbReference type="InterPro" id="IPR021860">
    <property type="entry name" value="Peptidase_S12_Pab87-rel_C"/>
</dbReference>
<feature type="signal peptide" evidence="1">
    <location>
        <begin position="1"/>
        <end position="22"/>
    </location>
</feature>
<reference evidence="4 5" key="1">
    <citation type="submission" date="2016-08" db="EMBL/GenBank/DDBJ databases">
        <authorList>
            <person name="Seilhamer J.J."/>
        </authorList>
    </citation>
    <scope>NUCLEOTIDE SEQUENCE [LARGE SCALE GENOMIC DNA]</scope>
    <source>
        <strain evidence="4 5">KCTC 42603</strain>
    </source>
</reference>
<feature type="chain" id="PRO_5009209583" description="Serine hydrolase" evidence="1">
    <location>
        <begin position="23"/>
        <end position="529"/>
    </location>
</feature>
<dbReference type="AlphaFoldDB" id="A0A1E7ZAM3"/>
<evidence type="ECO:0008006" key="6">
    <source>
        <dbReference type="Google" id="ProtNLM"/>
    </source>
</evidence>